<dbReference type="InterPro" id="IPR022572">
    <property type="entry name" value="DNA_rep/recomb_RecO_N"/>
</dbReference>
<organism evidence="5 6">
    <name type="scientific">Candidatus Colwellbacteria bacterium GWA2_46_10</name>
    <dbReference type="NCBI Taxonomy" id="1797684"/>
    <lineage>
        <taxon>Bacteria</taxon>
        <taxon>Candidatus Colwelliibacteriota</taxon>
    </lineage>
</organism>
<protein>
    <recommendedName>
        <fullName evidence="4">DNA replication/recombination mediator RecO N-terminal domain-containing protein</fullName>
    </recommendedName>
</protein>
<evidence type="ECO:0000256" key="1">
    <source>
        <dbReference type="ARBA" id="ARBA00022763"/>
    </source>
</evidence>
<comment type="caution">
    <text evidence="5">The sequence shown here is derived from an EMBL/GenBank/DDBJ whole genome shotgun (WGS) entry which is preliminary data.</text>
</comment>
<dbReference type="SUPFAM" id="SSF50249">
    <property type="entry name" value="Nucleic acid-binding proteins"/>
    <property type="match status" value="1"/>
</dbReference>
<evidence type="ECO:0000313" key="5">
    <source>
        <dbReference type="EMBL" id="OGY56906.1"/>
    </source>
</evidence>
<feature type="domain" description="DNA replication/recombination mediator RecO N-terminal" evidence="4">
    <location>
        <begin position="4"/>
        <end position="68"/>
    </location>
</feature>
<dbReference type="Pfam" id="PF11967">
    <property type="entry name" value="RecO_N"/>
    <property type="match status" value="1"/>
</dbReference>
<name>A0A1G1YYP9_9BACT</name>
<gene>
    <name evidence="5" type="ORF">A2119_02705</name>
</gene>
<evidence type="ECO:0000256" key="3">
    <source>
        <dbReference type="ARBA" id="ARBA00023204"/>
    </source>
</evidence>
<evidence type="ECO:0000256" key="2">
    <source>
        <dbReference type="ARBA" id="ARBA00023172"/>
    </source>
</evidence>
<proteinExistence type="predicted"/>
<evidence type="ECO:0000313" key="6">
    <source>
        <dbReference type="Proteomes" id="UP000178179"/>
    </source>
</evidence>
<keyword evidence="3" id="KW-0234">DNA repair</keyword>
<keyword evidence="2" id="KW-0233">DNA recombination</keyword>
<dbReference type="Proteomes" id="UP000178179">
    <property type="component" value="Unassembled WGS sequence"/>
</dbReference>
<dbReference type="EMBL" id="MHIS01000004">
    <property type="protein sequence ID" value="OGY56906.1"/>
    <property type="molecule type" value="Genomic_DNA"/>
</dbReference>
<dbReference type="PANTHER" id="PTHR33991">
    <property type="entry name" value="DNA REPAIR PROTEIN RECO"/>
    <property type="match status" value="1"/>
</dbReference>
<accession>A0A1G1YYP9</accession>
<sequence>MVKMREYYTPAVVLGSTPKRDKDAQIVLYTKDLGKVSAIAKSIRKITSKLAGHLKVGALVNVRLIDAGGSYQLIDGLAFKDPYGGGESLKLAAFLESVIPQGQPDIQMWYTVSEIFEGGIITPRIYRYLLQLMGFVKGGEEIPICQGCKGENGRVVYFYAPDIIFLCSNCLSRVRIDINETVPVS</sequence>
<dbReference type="GO" id="GO:0006310">
    <property type="term" value="P:DNA recombination"/>
    <property type="evidence" value="ECO:0007669"/>
    <property type="project" value="UniProtKB-KW"/>
</dbReference>
<dbReference type="GO" id="GO:0043590">
    <property type="term" value="C:bacterial nucleoid"/>
    <property type="evidence" value="ECO:0007669"/>
    <property type="project" value="TreeGrafter"/>
</dbReference>
<evidence type="ECO:0000259" key="4">
    <source>
        <dbReference type="Pfam" id="PF11967"/>
    </source>
</evidence>
<dbReference type="GO" id="GO:0006302">
    <property type="term" value="P:double-strand break repair"/>
    <property type="evidence" value="ECO:0007669"/>
    <property type="project" value="TreeGrafter"/>
</dbReference>
<dbReference type="PANTHER" id="PTHR33991:SF1">
    <property type="entry name" value="DNA REPAIR PROTEIN RECO"/>
    <property type="match status" value="1"/>
</dbReference>
<keyword evidence="1" id="KW-0227">DNA damage</keyword>
<dbReference type="InterPro" id="IPR003717">
    <property type="entry name" value="RecO"/>
</dbReference>
<dbReference type="InterPro" id="IPR012340">
    <property type="entry name" value="NA-bd_OB-fold"/>
</dbReference>
<dbReference type="Gene3D" id="2.40.50.140">
    <property type="entry name" value="Nucleic acid-binding proteins"/>
    <property type="match status" value="1"/>
</dbReference>
<reference evidence="5 6" key="1">
    <citation type="journal article" date="2016" name="Nat. Commun.">
        <title>Thousands of microbial genomes shed light on interconnected biogeochemical processes in an aquifer system.</title>
        <authorList>
            <person name="Anantharaman K."/>
            <person name="Brown C.T."/>
            <person name="Hug L.A."/>
            <person name="Sharon I."/>
            <person name="Castelle C.J."/>
            <person name="Probst A.J."/>
            <person name="Thomas B.C."/>
            <person name="Singh A."/>
            <person name="Wilkins M.J."/>
            <person name="Karaoz U."/>
            <person name="Brodie E.L."/>
            <person name="Williams K.H."/>
            <person name="Hubbard S.S."/>
            <person name="Banfield J.F."/>
        </authorList>
    </citation>
    <scope>NUCLEOTIDE SEQUENCE [LARGE SCALE GENOMIC DNA]</scope>
</reference>
<dbReference type="AlphaFoldDB" id="A0A1G1YYP9"/>